<dbReference type="InterPro" id="IPR003656">
    <property type="entry name" value="Znf_BED"/>
</dbReference>
<sequence>LICAPKNKLLTMMRKKLTMSIFKEINKHFSKVSRCKTRVRCNYCTVYIDVAKDMVAVCKKHLYRAHPSVFNGKDFGEYNPDEKQLIRERKAKKRDIQKMARNLKLSSEETWKHFIRMQGTTRARCNYCHTVISYSEGSASNCKRHLYRKHALILLKDPSLGNATEVKVEEILYEEDLDASTFISSFNPSLPSTDDDTTVKEVQFVKNPYLSEPIRIEIQGTVSPNDEQGDLDASENVGDYQELSGSGNIEVIEQLIQSDDPYLSDDGHSRSVSPVTDSNMQIVKYFSLRDPGVEALDPIGVEGSGKRRPIKAEQAKVKKESLSVSARSETVVNSQRSSLANTSHGSRSGLDSMKNFLDRNNVSIRSTMAATTMALALHNMPGRQKIIAEKLIGEVLFHGKRGALTEHAMVLGRASTFEYEYV</sequence>
<dbReference type="STRING" id="41427.A0A182JEZ0"/>
<evidence type="ECO:0000256" key="2">
    <source>
        <dbReference type="ARBA" id="ARBA00022771"/>
    </source>
</evidence>
<dbReference type="GO" id="GO:0003677">
    <property type="term" value="F:DNA binding"/>
    <property type="evidence" value="ECO:0007669"/>
    <property type="project" value="InterPro"/>
</dbReference>
<keyword evidence="3" id="KW-0862">Zinc</keyword>
<dbReference type="Pfam" id="PF02892">
    <property type="entry name" value="zf-BED"/>
    <property type="match status" value="1"/>
</dbReference>
<evidence type="ECO:0000256" key="1">
    <source>
        <dbReference type="ARBA" id="ARBA00022723"/>
    </source>
</evidence>
<dbReference type="EnsemblMetazoa" id="AATE016821-RA">
    <property type="protein sequence ID" value="AATE016821-PA.1"/>
    <property type="gene ID" value="AATE016821"/>
</dbReference>
<organism evidence="5">
    <name type="scientific">Anopheles atroparvus</name>
    <name type="common">European mosquito</name>
    <dbReference type="NCBI Taxonomy" id="41427"/>
    <lineage>
        <taxon>Eukaryota</taxon>
        <taxon>Metazoa</taxon>
        <taxon>Ecdysozoa</taxon>
        <taxon>Arthropoda</taxon>
        <taxon>Hexapoda</taxon>
        <taxon>Insecta</taxon>
        <taxon>Pterygota</taxon>
        <taxon>Neoptera</taxon>
        <taxon>Endopterygota</taxon>
        <taxon>Diptera</taxon>
        <taxon>Nematocera</taxon>
        <taxon>Culicoidea</taxon>
        <taxon>Culicidae</taxon>
        <taxon>Anophelinae</taxon>
        <taxon>Anopheles</taxon>
    </lineage>
</organism>
<evidence type="ECO:0000313" key="5">
    <source>
        <dbReference type="EnsemblMetazoa" id="AATE016821-PA.1"/>
    </source>
</evidence>
<feature type="region of interest" description="Disordered" evidence="4">
    <location>
        <begin position="333"/>
        <end position="352"/>
    </location>
</feature>
<accession>A0A182JEZ0</accession>
<dbReference type="GO" id="GO:0008270">
    <property type="term" value="F:zinc ion binding"/>
    <property type="evidence" value="ECO:0007669"/>
    <property type="project" value="UniProtKB-KW"/>
</dbReference>
<dbReference type="PROSITE" id="PS50808">
    <property type="entry name" value="ZF_BED"/>
    <property type="match status" value="1"/>
</dbReference>
<evidence type="ECO:0000256" key="3">
    <source>
        <dbReference type="ARBA" id="ARBA00022833"/>
    </source>
</evidence>
<protein>
    <submittedName>
        <fullName evidence="5">Uncharacterized protein</fullName>
    </submittedName>
</protein>
<proteinExistence type="predicted"/>
<dbReference type="VEuPathDB" id="VectorBase:AATE016821"/>
<name>A0A182JEZ0_ANOAO</name>
<evidence type="ECO:0000256" key="4">
    <source>
        <dbReference type="SAM" id="MobiDB-lite"/>
    </source>
</evidence>
<keyword evidence="2" id="KW-0863">Zinc-finger</keyword>
<dbReference type="SUPFAM" id="SSF57667">
    <property type="entry name" value="beta-beta-alpha zinc fingers"/>
    <property type="match status" value="1"/>
</dbReference>
<reference evidence="5" key="1">
    <citation type="submission" date="2022-08" db="UniProtKB">
        <authorList>
            <consortium name="EnsemblMetazoa"/>
        </authorList>
    </citation>
    <scope>IDENTIFICATION</scope>
    <source>
        <strain evidence="5">EBRO</strain>
    </source>
</reference>
<keyword evidence="1" id="KW-0479">Metal-binding</keyword>
<feature type="compositionally biased region" description="Polar residues" evidence="4">
    <location>
        <begin position="333"/>
        <end position="346"/>
    </location>
</feature>
<dbReference type="InterPro" id="IPR036236">
    <property type="entry name" value="Znf_C2H2_sf"/>
</dbReference>
<dbReference type="AlphaFoldDB" id="A0A182JEZ0"/>
<dbReference type="SMART" id="SM00614">
    <property type="entry name" value="ZnF_BED"/>
    <property type="match status" value="1"/>
</dbReference>